<organism evidence="1 2">
    <name type="scientific">Batillaria attramentaria</name>
    <dbReference type="NCBI Taxonomy" id="370345"/>
    <lineage>
        <taxon>Eukaryota</taxon>
        <taxon>Metazoa</taxon>
        <taxon>Spiralia</taxon>
        <taxon>Lophotrochozoa</taxon>
        <taxon>Mollusca</taxon>
        <taxon>Gastropoda</taxon>
        <taxon>Caenogastropoda</taxon>
        <taxon>Sorbeoconcha</taxon>
        <taxon>Cerithioidea</taxon>
        <taxon>Batillariidae</taxon>
        <taxon>Batillaria</taxon>
    </lineage>
</organism>
<gene>
    <name evidence="1" type="ORF">BaRGS_00025988</name>
</gene>
<dbReference type="Proteomes" id="UP001519460">
    <property type="component" value="Unassembled WGS sequence"/>
</dbReference>
<reference evidence="1 2" key="1">
    <citation type="journal article" date="2023" name="Sci. Data">
        <title>Genome assembly of the Korean intertidal mud-creeper Batillaria attramentaria.</title>
        <authorList>
            <person name="Patra A.K."/>
            <person name="Ho P.T."/>
            <person name="Jun S."/>
            <person name="Lee S.J."/>
            <person name="Kim Y."/>
            <person name="Won Y.J."/>
        </authorList>
    </citation>
    <scope>NUCLEOTIDE SEQUENCE [LARGE SCALE GENOMIC DNA]</scope>
    <source>
        <strain evidence="1">Wonlab-2016</strain>
    </source>
</reference>
<sequence>MLKGLVLTVKKDWPLYPSTAMGVVIGLDSERSYRCLLQNASCKTLIRSNLKGVSKKRMGRRKRKKEEERNEKLGCCSRDVYYGELSQTSICEADGWRTQQTDRPAFIKTQPCQHGGLVSEFVNVSAGRTITAAVPDDRRCRAQLPTYDVITVMIELGWRLIT</sequence>
<accession>A0ABD0K7E4</accession>
<evidence type="ECO:0000313" key="2">
    <source>
        <dbReference type="Proteomes" id="UP001519460"/>
    </source>
</evidence>
<keyword evidence="2" id="KW-1185">Reference proteome</keyword>
<name>A0ABD0K7E4_9CAEN</name>
<comment type="caution">
    <text evidence="1">The sequence shown here is derived from an EMBL/GenBank/DDBJ whole genome shotgun (WGS) entry which is preliminary data.</text>
</comment>
<dbReference type="AlphaFoldDB" id="A0ABD0K7E4"/>
<dbReference type="EMBL" id="JACVVK020000238">
    <property type="protein sequence ID" value="KAK7482822.1"/>
    <property type="molecule type" value="Genomic_DNA"/>
</dbReference>
<evidence type="ECO:0000313" key="1">
    <source>
        <dbReference type="EMBL" id="KAK7482822.1"/>
    </source>
</evidence>
<protein>
    <submittedName>
        <fullName evidence="1">Uncharacterized protein</fullName>
    </submittedName>
</protein>
<proteinExistence type="predicted"/>